<keyword evidence="1" id="KW-0175">Coiled coil</keyword>
<dbReference type="GO" id="GO:0046983">
    <property type="term" value="F:protein dimerization activity"/>
    <property type="evidence" value="ECO:0007669"/>
    <property type="project" value="InterPro"/>
</dbReference>
<feature type="compositionally biased region" description="Acidic residues" evidence="2">
    <location>
        <begin position="322"/>
        <end position="339"/>
    </location>
</feature>
<dbReference type="Proteomes" id="UP000602905">
    <property type="component" value="Unassembled WGS sequence"/>
</dbReference>
<evidence type="ECO:0000256" key="2">
    <source>
        <dbReference type="SAM" id="MobiDB-lite"/>
    </source>
</evidence>
<feature type="compositionally biased region" description="Low complexity" evidence="2">
    <location>
        <begin position="306"/>
        <end position="318"/>
    </location>
</feature>
<dbReference type="AlphaFoldDB" id="A0A8H7HK53"/>
<reference evidence="4" key="1">
    <citation type="submission" date="2020-09" db="EMBL/GenBank/DDBJ databases">
        <title>Comparative genome analyses of four rice-infecting Rhizoctonia solani isolates reveal extensive enrichment of homogalacturonan modification genes.</title>
        <authorList>
            <person name="Lee D.-Y."/>
            <person name="Jeon J."/>
            <person name="Kim K.-T."/>
            <person name="Cheong K."/>
            <person name="Song H."/>
            <person name="Choi G."/>
            <person name="Ko J."/>
            <person name="Opiyo S.O."/>
            <person name="Zuo S."/>
            <person name="Madhav S."/>
            <person name="Lee Y.-H."/>
            <person name="Wang G.-L."/>
        </authorList>
    </citation>
    <scope>NUCLEOTIDE SEQUENCE</scope>
    <source>
        <strain evidence="4">AG1-IA WGL</strain>
    </source>
</reference>
<evidence type="ECO:0000313" key="5">
    <source>
        <dbReference type="Proteomes" id="UP000602905"/>
    </source>
</evidence>
<evidence type="ECO:0000313" key="4">
    <source>
        <dbReference type="EMBL" id="KAF8697080.1"/>
    </source>
</evidence>
<evidence type="ECO:0000256" key="1">
    <source>
        <dbReference type="SAM" id="Coils"/>
    </source>
</evidence>
<dbReference type="PANTHER" id="PTHR23272">
    <property type="entry name" value="BED FINGER-RELATED"/>
    <property type="match status" value="1"/>
</dbReference>
<dbReference type="InterPro" id="IPR008906">
    <property type="entry name" value="HATC_C_dom"/>
</dbReference>
<dbReference type="OrthoDB" id="3267661at2759"/>
<gene>
    <name evidence="4" type="ORF">RHS03_07807</name>
</gene>
<feature type="coiled-coil region" evidence="1">
    <location>
        <begin position="250"/>
        <end position="280"/>
    </location>
</feature>
<name>A0A8H7HK53_9AGAM</name>
<proteinExistence type="predicted"/>
<feature type="region of interest" description="Disordered" evidence="2">
    <location>
        <begin position="293"/>
        <end position="353"/>
    </location>
</feature>
<feature type="compositionally biased region" description="Acidic residues" evidence="2">
    <location>
        <begin position="387"/>
        <end position="397"/>
    </location>
</feature>
<dbReference type="EMBL" id="JACYCD010000322">
    <property type="protein sequence ID" value="KAF8697080.1"/>
    <property type="molecule type" value="Genomic_DNA"/>
</dbReference>
<feature type="region of interest" description="Disordered" evidence="2">
    <location>
        <begin position="377"/>
        <end position="397"/>
    </location>
</feature>
<comment type="caution">
    <text evidence="4">The sequence shown here is derived from an EMBL/GenBank/DDBJ whole genome shotgun (WGS) entry which is preliminary data.</text>
</comment>
<protein>
    <recommendedName>
        <fullName evidence="3">HAT C-terminal dimerisation domain-containing protein</fullName>
    </recommendedName>
</protein>
<sequence>PFESATRAFSAQAQTSLPSVLPTYALLCTMLIESQVWLDGLYGYKDVFGIADALSAGEAKLDEYFDMAKGNGLIVLASILHPGIHLLYFQDVTKWGESGPTMARRGQEILGYLYKDYKPTLLVTSSVPQPTKPEISGSSSENWFNNLLTAPCGGPSTTSCGPEELRDYFDGRYRYNGGNILAWWKENEVHFPVLSQIAQDFLAIPATSMVSSISPTLLPAPQIFPFLLPKPHQPHATPIPRNGQVKFNERRDLKEEADVLSDEELEIEELMAEIKTYGHNFLIPIGKNMTLDEESADAADPSEPGSSDSNSQTQSASQAEELGTDLDADMQDLDAEVQDLDASTQDLDASAQDLDASVQDLDASIQDLDADIPNEDSEASIATDQSFVDDEQVDQGL</sequence>
<feature type="domain" description="HAT C-terminal dimerisation" evidence="3">
    <location>
        <begin position="179"/>
        <end position="211"/>
    </location>
</feature>
<evidence type="ECO:0000259" key="3">
    <source>
        <dbReference type="Pfam" id="PF05699"/>
    </source>
</evidence>
<organism evidence="4 5">
    <name type="scientific">Rhizoctonia solani</name>
    <dbReference type="NCBI Taxonomy" id="456999"/>
    <lineage>
        <taxon>Eukaryota</taxon>
        <taxon>Fungi</taxon>
        <taxon>Dikarya</taxon>
        <taxon>Basidiomycota</taxon>
        <taxon>Agaricomycotina</taxon>
        <taxon>Agaricomycetes</taxon>
        <taxon>Cantharellales</taxon>
        <taxon>Ceratobasidiaceae</taxon>
        <taxon>Rhizoctonia</taxon>
    </lineage>
</organism>
<dbReference type="PANTHER" id="PTHR23272:SF184">
    <property type="entry name" value="OS03G0311250 PROTEIN"/>
    <property type="match status" value="1"/>
</dbReference>
<accession>A0A8H7HK53</accession>
<dbReference type="InterPro" id="IPR012337">
    <property type="entry name" value="RNaseH-like_sf"/>
</dbReference>
<dbReference type="SUPFAM" id="SSF53098">
    <property type="entry name" value="Ribonuclease H-like"/>
    <property type="match status" value="1"/>
</dbReference>
<dbReference type="Pfam" id="PF05699">
    <property type="entry name" value="Dimer_Tnp_hAT"/>
    <property type="match status" value="1"/>
</dbReference>
<feature type="non-terminal residue" evidence="4">
    <location>
        <position position="1"/>
    </location>
</feature>